<evidence type="ECO:0000256" key="1">
    <source>
        <dbReference type="SAM" id="MobiDB-lite"/>
    </source>
</evidence>
<feature type="region of interest" description="Disordered" evidence="1">
    <location>
        <begin position="147"/>
        <end position="169"/>
    </location>
</feature>
<name>A0A6A6I4A0_9PLEO</name>
<feature type="domain" description="Myb-like" evidence="2">
    <location>
        <begin position="172"/>
        <end position="222"/>
    </location>
</feature>
<evidence type="ECO:0000259" key="2">
    <source>
        <dbReference type="PROSITE" id="PS50090"/>
    </source>
</evidence>
<dbReference type="InterPro" id="IPR001005">
    <property type="entry name" value="SANT/Myb"/>
</dbReference>
<dbReference type="Pfam" id="PF00249">
    <property type="entry name" value="Myb_DNA-binding"/>
    <property type="match status" value="1"/>
</dbReference>
<dbReference type="SMART" id="SM00717">
    <property type="entry name" value="SANT"/>
    <property type="match status" value="1"/>
</dbReference>
<dbReference type="SUPFAM" id="SSF46689">
    <property type="entry name" value="Homeodomain-like"/>
    <property type="match status" value="1"/>
</dbReference>
<accession>A0A6A6I4A0</accession>
<dbReference type="Proteomes" id="UP000800094">
    <property type="component" value="Unassembled WGS sequence"/>
</dbReference>
<keyword evidence="4" id="KW-1185">Reference proteome</keyword>
<evidence type="ECO:0000313" key="3">
    <source>
        <dbReference type="EMBL" id="KAF2245117.1"/>
    </source>
</evidence>
<dbReference type="OrthoDB" id="3562657at2759"/>
<dbReference type="PROSITE" id="PS50090">
    <property type="entry name" value="MYB_LIKE"/>
    <property type="match status" value="1"/>
</dbReference>
<dbReference type="GeneID" id="54587099"/>
<dbReference type="Gene3D" id="1.10.10.60">
    <property type="entry name" value="Homeodomain-like"/>
    <property type="match status" value="1"/>
</dbReference>
<feature type="region of interest" description="Disordered" evidence="1">
    <location>
        <begin position="1"/>
        <end position="45"/>
    </location>
</feature>
<feature type="compositionally biased region" description="Low complexity" evidence="1">
    <location>
        <begin position="27"/>
        <end position="36"/>
    </location>
</feature>
<dbReference type="AlphaFoldDB" id="A0A6A6I4A0"/>
<evidence type="ECO:0000313" key="4">
    <source>
        <dbReference type="Proteomes" id="UP000800094"/>
    </source>
</evidence>
<sequence length="226" mass="25320">MPTRASRQGTSSQPQLLYRPPMDNRPRSCSPRAPSPGTKAGDETNIIHKPNVDMSYQITDLTLCAVPNGSSIVTAVVRYPDSKWPLDPAAALSPKFLGEDGKVIRMTQLSPDSWMLLGYRYDDSASGPCTGKSLNANWMGDSHSHAANHETTSLDDDWDEKSEKGEGGIETYSKQTRIPWLESEEMRLLSFRDTQGMEWKEICKRFPDRTPGAVKVRYYGLQKKYS</sequence>
<feature type="compositionally biased region" description="Polar residues" evidence="1">
    <location>
        <begin position="1"/>
        <end position="15"/>
    </location>
</feature>
<dbReference type="InterPro" id="IPR009057">
    <property type="entry name" value="Homeodomain-like_sf"/>
</dbReference>
<protein>
    <recommendedName>
        <fullName evidence="2">Myb-like domain-containing protein</fullName>
    </recommendedName>
</protein>
<dbReference type="EMBL" id="ML987201">
    <property type="protein sequence ID" value="KAF2245117.1"/>
    <property type="molecule type" value="Genomic_DNA"/>
</dbReference>
<reference evidence="3" key="1">
    <citation type="journal article" date="2020" name="Stud. Mycol.">
        <title>101 Dothideomycetes genomes: a test case for predicting lifestyles and emergence of pathogens.</title>
        <authorList>
            <person name="Haridas S."/>
            <person name="Albert R."/>
            <person name="Binder M."/>
            <person name="Bloem J."/>
            <person name="Labutti K."/>
            <person name="Salamov A."/>
            <person name="Andreopoulos B."/>
            <person name="Baker S."/>
            <person name="Barry K."/>
            <person name="Bills G."/>
            <person name="Bluhm B."/>
            <person name="Cannon C."/>
            <person name="Castanera R."/>
            <person name="Culley D."/>
            <person name="Daum C."/>
            <person name="Ezra D."/>
            <person name="Gonzalez J."/>
            <person name="Henrissat B."/>
            <person name="Kuo A."/>
            <person name="Liang C."/>
            <person name="Lipzen A."/>
            <person name="Lutzoni F."/>
            <person name="Magnuson J."/>
            <person name="Mondo S."/>
            <person name="Nolan M."/>
            <person name="Ohm R."/>
            <person name="Pangilinan J."/>
            <person name="Park H.-J."/>
            <person name="Ramirez L."/>
            <person name="Alfaro M."/>
            <person name="Sun H."/>
            <person name="Tritt A."/>
            <person name="Yoshinaga Y."/>
            <person name="Zwiers L.-H."/>
            <person name="Turgeon B."/>
            <person name="Goodwin S."/>
            <person name="Spatafora J."/>
            <person name="Crous P."/>
            <person name="Grigoriev I."/>
        </authorList>
    </citation>
    <scope>NUCLEOTIDE SEQUENCE</scope>
    <source>
        <strain evidence="3">CBS 122368</strain>
    </source>
</reference>
<dbReference type="RefSeq" id="XP_033680121.1">
    <property type="nucleotide sequence ID" value="XM_033833769.1"/>
</dbReference>
<organism evidence="3 4">
    <name type="scientific">Trematosphaeria pertusa</name>
    <dbReference type="NCBI Taxonomy" id="390896"/>
    <lineage>
        <taxon>Eukaryota</taxon>
        <taxon>Fungi</taxon>
        <taxon>Dikarya</taxon>
        <taxon>Ascomycota</taxon>
        <taxon>Pezizomycotina</taxon>
        <taxon>Dothideomycetes</taxon>
        <taxon>Pleosporomycetidae</taxon>
        <taxon>Pleosporales</taxon>
        <taxon>Massarineae</taxon>
        <taxon>Trematosphaeriaceae</taxon>
        <taxon>Trematosphaeria</taxon>
    </lineage>
</organism>
<proteinExistence type="predicted"/>
<dbReference type="CDD" id="cd00167">
    <property type="entry name" value="SANT"/>
    <property type="match status" value="1"/>
</dbReference>
<gene>
    <name evidence="3" type="ORF">BU26DRAFT_568414</name>
</gene>